<proteinExistence type="inferred from homology"/>
<comment type="catalytic activity">
    <reaction evidence="2">
        <text>adenosylcob(III)inamide phosphate + GTP + H(+) = adenosylcob(III)inamide-GDP + diphosphate</text>
        <dbReference type="Rhea" id="RHEA:22712"/>
        <dbReference type="ChEBI" id="CHEBI:15378"/>
        <dbReference type="ChEBI" id="CHEBI:33019"/>
        <dbReference type="ChEBI" id="CHEBI:37565"/>
        <dbReference type="ChEBI" id="CHEBI:58502"/>
        <dbReference type="ChEBI" id="CHEBI:60487"/>
        <dbReference type="EC" id="2.7.7.62"/>
    </reaction>
</comment>
<evidence type="ECO:0000256" key="15">
    <source>
        <dbReference type="ARBA" id="ARBA00023134"/>
    </source>
</evidence>
<dbReference type="GO" id="GO:0005525">
    <property type="term" value="F:GTP binding"/>
    <property type="evidence" value="ECO:0007669"/>
    <property type="project" value="UniProtKB-KW"/>
</dbReference>
<dbReference type="GO" id="GO:0008820">
    <property type="term" value="F:cobinamide phosphate guanylyltransferase activity"/>
    <property type="evidence" value="ECO:0007669"/>
    <property type="project" value="UniProtKB-EC"/>
</dbReference>
<sequence>MILFISGGVRSGKSSFAEQTALSLYNKSVREKESSSLYYIATAKKSDDEMVDRIRIHQQDRRHTWKTIEEPFDIEHILSNCKKCDVILLDCLTIWVSNVIFDLNYSLEKLESVISTCLNLARKKHFHLIIVSNDVNVGIPNPHDSVITYMYYLQQLHQAIIEQSEIVVEVQAGIPTYWKGVKWL</sequence>
<dbReference type="GO" id="GO:0005524">
    <property type="term" value="F:ATP binding"/>
    <property type="evidence" value="ECO:0007669"/>
    <property type="project" value="UniProtKB-KW"/>
</dbReference>
<name>A0A0A3I0V8_9BACL</name>
<evidence type="ECO:0000256" key="12">
    <source>
        <dbReference type="ARBA" id="ARBA00022741"/>
    </source>
</evidence>
<evidence type="ECO:0000256" key="8">
    <source>
        <dbReference type="ARBA" id="ARBA00012016"/>
    </source>
</evidence>
<evidence type="ECO:0000256" key="6">
    <source>
        <dbReference type="ARBA" id="ARBA00005159"/>
    </source>
</evidence>
<feature type="active site" description="GMP-histidine intermediate" evidence="18">
    <location>
        <position position="57"/>
    </location>
</feature>
<dbReference type="Proteomes" id="UP000030416">
    <property type="component" value="Unassembled WGS sequence"/>
</dbReference>
<comment type="catalytic activity">
    <reaction evidence="1">
        <text>adenosylcob(III)inamide + ATP = adenosylcob(III)inamide phosphate + ADP + H(+)</text>
        <dbReference type="Rhea" id="RHEA:15769"/>
        <dbReference type="ChEBI" id="CHEBI:2480"/>
        <dbReference type="ChEBI" id="CHEBI:15378"/>
        <dbReference type="ChEBI" id="CHEBI:30616"/>
        <dbReference type="ChEBI" id="CHEBI:58502"/>
        <dbReference type="ChEBI" id="CHEBI:456216"/>
        <dbReference type="EC" id="2.7.1.156"/>
    </reaction>
</comment>
<keyword evidence="11" id="KW-0808">Transferase</keyword>
<dbReference type="OrthoDB" id="9799422at2"/>
<evidence type="ECO:0000256" key="18">
    <source>
        <dbReference type="PIRSR" id="PIRSR006135-1"/>
    </source>
</evidence>
<dbReference type="Gene3D" id="3.40.50.300">
    <property type="entry name" value="P-loop containing nucleotide triphosphate hydrolases"/>
    <property type="match status" value="1"/>
</dbReference>
<dbReference type="eggNOG" id="COG2087">
    <property type="taxonomic scope" value="Bacteria"/>
</dbReference>
<keyword evidence="13" id="KW-0418">Kinase</keyword>
<feature type="binding site" evidence="19">
    <location>
        <begin position="41"/>
        <end position="43"/>
    </location>
    <ligand>
        <name>GTP</name>
        <dbReference type="ChEBI" id="CHEBI:37565"/>
    </ligand>
</feature>
<dbReference type="CDD" id="cd00544">
    <property type="entry name" value="CobU"/>
    <property type="match status" value="1"/>
</dbReference>
<dbReference type="STRING" id="1384049.CD29_15705"/>
<dbReference type="PIRSF" id="PIRSF006135">
    <property type="entry name" value="CobU"/>
    <property type="match status" value="1"/>
</dbReference>
<dbReference type="EMBL" id="JPVN01000021">
    <property type="protein sequence ID" value="KGR77140.1"/>
    <property type="molecule type" value="Genomic_DNA"/>
</dbReference>
<feature type="binding site" evidence="19">
    <location>
        <begin position="7"/>
        <end position="14"/>
    </location>
    <ligand>
        <name>GTP</name>
        <dbReference type="ChEBI" id="CHEBI:37565"/>
    </ligand>
</feature>
<dbReference type="Pfam" id="PF02283">
    <property type="entry name" value="CobU"/>
    <property type="match status" value="1"/>
</dbReference>
<evidence type="ECO:0000256" key="13">
    <source>
        <dbReference type="ARBA" id="ARBA00022777"/>
    </source>
</evidence>
<evidence type="ECO:0000256" key="2">
    <source>
        <dbReference type="ARBA" id="ARBA00000711"/>
    </source>
</evidence>
<gene>
    <name evidence="20" type="ORF">CD29_15705</name>
</gene>
<dbReference type="GO" id="GO:0009236">
    <property type="term" value="P:cobalamin biosynthetic process"/>
    <property type="evidence" value="ECO:0007669"/>
    <property type="project" value="UniProtKB-UniPathway"/>
</dbReference>
<dbReference type="PANTHER" id="PTHR34848:SF1">
    <property type="entry name" value="BIFUNCTIONAL ADENOSYLCOBALAMIN BIOSYNTHESIS PROTEIN COBU"/>
    <property type="match status" value="1"/>
</dbReference>
<evidence type="ECO:0000256" key="3">
    <source>
        <dbReference type="ARBA" id="ARBA00001522"/>
    </source>
</evidence>
<dbReference type="SUPFAM" id="SSF52540">
    <property type="entry name" value="P-loop containing nucleoside triphosphate hydrolases"/>
    <property type="match status" value="1"/>
</dbReference>
<dbReference type="AlphaFoldDB" id="A0A0A3I0V8"/>
<keyword evidence="15 19" id="KW-0342">GTP-binding</keyword>
<dbReference type="GO" id="GO:0043752">
    <property type="term" value="F:adenosylcobinamide kinase activity"/>
    <property type="evidence" value="ECO:0007669"/>
    <property type="project" value="UniProtKB-EC"/>
</dbReference>
<dbReference type="EC" id="2.7.7.62" evidence="9"/>
<comment type="function">
    <text evidence="4">Catalyzes ATP-dependent phosphorylation of adenosylcobinamide and addition of GMP to adenosylcobinamide phosphate.</text>
</comment>
<comment type="pathway">
    <text evidence="5">Cofactor biosynthesis; adenosylcobalamin biosynthesis; adenosylcobalamin from cob(II)yrinate a,c-diamide: step 6/7.</text>
</comment>
<evidence type="ECO:0000256" key="1">
    <source>
        <dbReference type="ARBA" id="ARBA00000312"/>
    </source>
</evidence>
<protein>
    <recommendedName>
        <fullName evidence="16">Adenosylcobinamide kinase</fullName>
        <ecNumber evidence="8">2.7.1.156</ecNumber>
        <ecNumber evidence="9">2.7.7.62</ecNumber>
    </recommendedName>
    <alternativeName>
        <fullName evidence="17">Adenosylcobinamide-phosphate guanylyltransferase</fullName>
    </alternativeName>
</protein>
<reference evidence="20 21" key="1">
    <citation type="submission" date="2014-02" db="EMBL/GenBank/DDBJ databases">
        <title>Draft genome sequence of Lysinibacillus manganicus DSM 26584T.</title>
        <authorList>
            <person name="Zhang F."/>
            <person name="Wang G."/>
            <person name="Zhang L."/>
        </authorList>
    </citation>
    <scope>NUCLEOTIDE SEQUENCE [LARGE SCALE GENOMIC DNA]</scope>
    <source>
        <strain evidence="20 21">DSM 26584</strain>
    </source>
</reference>
<keyword evidence="10" id="KW-0169">Cobalamin biosynthesis</keyword>
<evidence type="ECO:0000256" key="19">
    <source>
        <dbReference type="PIRSR" id="PIRSR006135-2"/>
    </source>
</evidence>
<evidence type="ECO:0000256" key="9">
    <source>
        <dbReference type="ARBA" id="ARBA00012523"/>
    </source>
</evidence>
<comment type="catalytic activity">
    <reaction evidence="3">
        <text>adenosylcob(III)inamide + GTP = adenosylcob(III)inamide phosphate + GDP + H(+)</text>
        <dbReference type="Rhea" id="RHEA:15765"/>
        <dbReference type="ChEBI" id="CHEBI:2480"/>
        <dbReference type="ChEBI" id="CHEBI:15378"/>
        <dbReference type="ChEBI" id="CHEBI:37565"/>
        <dbReference type="ChEBI" id="CHEBI:58189"/>
        <dbReference type="ChEBI" id="CHEBI:58502"/>
        <dbReference type="EC" id="2.7.1.156"/>
    </reaction>
</comment>
<evidence type="ECO:0000256" key="10">
    <source>
        <dbReference type="ARBA" id="ARBA00022573"/>
    </source>
</evidence>
<evidence type="ECO:0000256" key="7">
    <source>
        <dbReference type="ARBA" id="ARBA00007490"/>
    </source>
</evidence>
<evidence type="ECO:0000256" key="5">
    <source>
        <dbReference type="ARBA" id="ARBA00004692"/>
    </source>
</evidence>
<comment type="similarity">
    <text evidence="7">Belongs to the CobU/CobP family.</text>
</comment>
<evidence type="ECO:0000313" key="20">
    <source>
        <dbReference type="EMBL" id="KGR77140.1"/>
    </source>
</evidence>
<dbReference type="UniPathway" id="UPA00148">
    <property type="reaction ID" value="UER00236"/>
</dbReference>
<comment type="caution">
    <text evidence="20">The sequence shown here is derived from an EMBL/GenBank/DDBJ whole genome shotgun (WGS) entry which is preliminary data.</text>
</comment>
<dbReference type="InterPro" id="IPR027417">
    <property type="entry name" value="P-loop_NTPase"/>
</dbReference>
<comment type="pathway">
    <text evidence="6">Cofactor biosynthesis; adenosylcobalamin biosynthesis; adenosylcobalamin from cob(II)yrinate a,c-diamide: step 5/7.</text>
</comment>
<evidence type="ECO:0000256" key="4">
    <source>
        <dbReference type="ARBA" id="ARBA00003889"/>
    </source>
</evidence>
<evidence type="ECO:0000313" key="21">
    <source>
        <dbReference type="Proteomes" id="UP000030416"/>
    </source>
</evidence>
<accession>A0A0A3I0V8</accession>
<dbReference type="InterPro" id="IPR003203">
    <property type="entry name" value="CobU/CobP"/>
</dbReference>
<dbReference type="PANTHER" id="PTHR34848">
    <property type="match status" value="1"/>
</dbReference>
<evidence type="ECO:0000256" key="11">
    <source>
        <dbReference type="ARBA" id="ARBA00022679"/>
    </source>
</evidence>
<dbReference type="RefSeq" id="WP_036188646.1">
    <property type="nucleotide sequence ID" value="NZ_AVDA01000021.1"/>
</dbReference>
<dbReference type="EC" id="2.7.1.156" evidence="8"/>
<keyword evidence="14" id="KW-0067">ATP-binding</keyword>
<evidence type="ECO:0000256" key="16">
    <source>
        <dbReference type="ARBA" id="ARBA00029570"/>
    </source>
</evidence>
<evidence type="ECO:0000256" key="17">
    <source>
        <dbReference type="ARBA" id="ARBA00030571"/>
    </source>
</evidence>
<keyword evidence="21" id="KW-1185">Reference proteome</keyword>
<feature type="binding site" evidence="19">
    <location>
        <position position="69"/>
    </location>
    <ligand>
        <name>GTP</name>
        <dbReference type="ChEBI" id="CHEBI:37565"/>
    </ligand>
</feature>
<feature type="binding site" evidence="19">
    <location>
        <position position="90"/>
    </location>
    <ligand>
        <name>GTP</name>
        <dbReference type="ChEBI" id="CHEBI:37565"/>
    </ligand>
</feature>
<keyword evidence="12 19" id="KW-0547">Nucleotide-binding</keyword>
<evidence type="ECO:0000256" key="14">
    <source>
        <dbReference type="ARBA" id="ARBA00022840"/>
    </source>
</evidence>
<organism evidence="20 21">
    <name type="scientific">Ureibacillus manganicus DSM 26584</name>
    <dbReference type="NCBI Taxonomy" id="1384049"/>
    <lineage>
        <taxon>Bacteria</taxon>
        <taxon>Bacillati</taxon>
        <taxon>Bacillota</taxon>
        <taxon>Bacilli</taxon>
        <taxon>Bacillales</taxon>
        <taxon>Caryophanaceae</taxon>
        <taxon>Ureibacillus</taxon>
    </lineage>
</organism>